<evidence type="ECO:0000313" key="2">
    <source>
        <dbReference type="Proteomes" id="UP000270185"/>
    </source>
</evidence>
<protein>
    <submittedName>
        <fullName evidence="1">DUF4280 domain-containing protein</fullName>
    </submittedName>
</protein>
<reference evidence="2" key="1">
    <citation type="submission" date="2018-11" db="EMBL/GenBank/DDBJ databases">
        <title>Proposal to divide the Flavobacteriaceae and reorganize its genera based on Amino Acid Identity values calculated from whole genome sequences.</title>
        <authorList>
            <person name="Nicholson A.C."/>
            <person name="Gulvik C.A."/>
            <person name="Whitney A.M."/>
            <person name="Humrighouse B.W."/>
            <person name="Bell M."/>
            <person name="Holmes B."/>
            <person name="Steigerwalt A.G."/>
            <person name="Villarma A."/>
            <person name="Sheth M."/>
            <person name="Batra D."/>
            <person name="Pryor J."/>
            <person name="Bernardet J.-F."/>
            <person name="Hugo C."/>
            <person name="Kampfer P."/>
            <person name="Newman J.D."/>
            <person name="McQuiston J.R."/>
        </authorList>
    </citation>
    <scope>NUCLEOTIDE SEQUENCE [LARGE SCALE GENOMIC DNA]</scope>
    <source>
        <strain evidence="2">G0081</strain>
    </source>
</reference>
<dbReference type="Pfam" id="PF14107">
    <property type="entry name" value="DUF4280"/>
    <property type="match status" value="1"/>
</dbReference>
<dbReference type="Proteomes" id="UP000270185">
    <property type="component" value="Chromosome"/>
</dbReference>
<keyword evidence="2" id="KW-1185">Reference proteome</keyword>
<dbReference type="OrthoDB" id="1454494at2"/>
<proteinExistence type="predicted"/>
<dbReference type="AlphaFoldDB" id="A0A3G8XIH3"/>
<dbReference type="KEGG" id="ccas:EIB73_08180"/>
<dbReference type="RefSeq" id="WP_125024365.1">
    <property type="nucleotide sequence ID" value="NZ_CP034159.1"/>
</dbReference>
<name>A0A3G8XIH3_9FLAO</name>
<dbReference type="SUPFAM" id="SSF53474">
    <property type="entry name" value="alpha/beta-Hydrolases"/>
    <property type="match status" value="1"/>
</dbReference>
<gene>
    <name evidence="1" type="ORF">EIB73_08180</name>
</gene>
<dbReference type="EMBL" id="CP034159">
    <property type="protein sequence ID" value="AZI33152.1"/>
    <property type="molecule type" value="Genomic_DNA"/>
</dbReference>
<dbReference type="Pfam" id="PF26363">
    <property type="entry name" value="Phospholipase-like"/>
    <property type="match status" value="1"/>
</dbReference>
<sequence length="420" mass="44279">MSQLYVPDGTWTLCTEGKKIPRIQVSSQSTVKIAGGKLAATKDDRFDGNFICFKMTIAGAALGAVAAIAIAATGGAALGGILAVAAGSGAGALTARLPSICSLLCKPSQWTEIHPKVKFEQKEALLQNATLSCLLGGLVTIKLPNLDLSIDLGLIAGEDVYKDKANDLTGLDEKNKNKSNASPEQIARIADYNRLEEKDMRALGFDPTDFHPRKADGSIDEGFYAQLYEKDGKYVLAFRGTQEGPDIVEDGVQGIGISSSQYDQAAKLAQKVKDNQYTGNNTVITGHSLGGGLAAIAGGVTGYPTYTYNAAGVHDKTLKRNSVHRESMNNVQAYNASDDPLNLAQDNRESVVGAIGSKFPIIGSVLGLSGALPRASGQRMQINTDVGILKGHTAIHIVNQLEKELAEMGGGNSTVISNDR</sequence>
<evidence type="ECO:0000313" key="1">
    <source>
        <dbReference type="EMBL" id="AZI33152.1"/>
    </source>
</evidence>
<dbReference type="Gene3D" id="3.40.50.1820">
    <property type="entry name" value="alpha/beta hydrolase"/>
    <property type="match status" value="1"/>
</dbReference>
<organism evidence="1 2">
    <name type="scientific">Kaistella carnis</name>
    <dbReference type="NCBI Taxonomy" id="1241979"/>
    <lineage>
        <taxon>Bacteria</taxon>
        <taxon>Pseudomonadati</taxon>
        <taxon>Bacteroidota</taxon>
        <taxon>Flavobacteriia</taxon>
        <taxon>Flavobacteriales</taxon>
        <taxon>Weeksellaceae</taxon>
        <taxon>Chryseobacterium group</taxon>
        <taxon>Kaistella</taxon>
    </lineage>
</organism>
<dbReference type="InterPro" id="IPR025460">
    <property type="entry name" value="DUF4280"/>
</dbReference>
<dbReference type="InterPro" id="IPR029058">
    <property type="entry name" value="AB_hydrolase_fold"/>
</dbReference>
<accession>A0A3G8XIH3</accession>